<sequence length="183" mass="20923">MSDINFKELSYLREGNKVQQRIAEVLEQGLVMDKLRKFDPVLIGTFPIDIAVEGSDLDIACCYQNKEEFIQTVQLSFSFIEDYTLTEVEIGGIPTVVVNFTLEEFPVELFAQPRPVEEQNGYRHMLIEYAILKEKGDSFKQEVIKLKKAGIKTEPAFAQLLGLTGNPYDSLLLYGNKELDRYE</sequence>
<evidence type="ECO:0000313" key="1">
    <source>
        <dbReference type="EMBL" id="ALU27554.1"/>
    </source>
</evidence>
<accession>A0AAI8C7G3</accession>
<dbReference type="KEGG" id="mod:AS202_16010"/>
<evidence type="ECO:0000313" key="2">
    <source>
        <dbReference type="Proteomes" id="UP000069030"/>
    </source>
</evidence>
<dbReference type="AlphaFoldDB" id="A0AAI8C7G3"/>
<protein>
    <recommendedName>
        <fullName evidence="3">Diadenosine tetraphosphate hydrolase</fullName>
    </recommendedName>
</protein>
<dbReference type="EMBL" id="CP013690">
    <property type="protein sequence ID" value="ALU27554.1"/>
    <property type="molecule type" value="Genomic_DNA"/>
</dbReference>
<organism evidence="1 2">
    <name type="scientific">Myroides odoratimimus</name>
    <dbReference type="NCBI Taxonomy" id="76832"/>
    <lineage>
        <taxon>Bacteria</taxon>
        <taxon>Pseudomonadati</taxon>
        <taxon>Bacteroidota</taxon>
        <taxon>Flavobacteriia</taxon>
        <taxon>Flavobacteriales</taxon>
        <taxon>Flavobacteriaceae</taxon>
        <taxon>Myroides</taxon>
    </lineage>
</organism>
<name>A0AAI8C7G3_9FLAO</name>
<dbReference type="RefSeq" id="WP_058699677.1">
    <property type="nucleotide sequence ID" value="NZ_CP013690.1"/>
</dbReference>
<gene>
    <name evidence="1" type="ORF">AS202_16010</name>
</gene>
<dbReference type="Proteomes" id="UP000069030">
    <property type="component" value="Chromosome"/>
</dbReference>
<dbReference type="Pfam" id="PF14091">
    <property type="entry name" value="DUF4269"/>
    <property type="match status" value="1"/>
</dbReference>
<reference evidence="1 2" key="1">
    <citation type="journal article" date="2016" name="J. Zhejiang Univ. Sci. B">
        <title>Antibiotic resistance mechanisms of Myroides sp.</title>
        <authorList>
            <person name="Hu S."/>
            <person name="Yuan S."/>
            <person name="Qu H."/>
            <person name="Jiang T."/>
            <person name="Zhou Y."/>
            <person name="Wang M."/>
            <person name="Ming D."/>
        </authorList>
    </citation>
    <scope>NUCLEOTIDE SEQUENCE [LARGE SCALE GENOMIC DNA]</scope>
    <source>
        <strain evidence="1 2">PR63039</strain>
    </source>
</reference>
<proteinExistence type="predicted"/>
<evidence type="ECO:0008006" key="3">
    <source>
        <dbReference type="Google" id="ProtNLM"/>
    </source>
</evidence>
<dbReference type="InterPro" id="IPR025365">
    <property type="entry name" value="DUF4269"/>
</dbReference>